<comment type="caution">
    <text evidence="1">The sequence shown here is derived from an EMBL/GenBank/DDBJ whole genome shotgun (WGS) entry which is preliminary data.</text>
</comment>
<dbReference type="AlphaFoldDB" id="A0A085W677"/>
<evidence type="ECO:0000313" key="2">
    <source>
        <dbReference type="Proteomes" id="UP000028725"/>
    </source>
</evidence>
<gene>
    <name evidence="1" type="ORF">DB31_2783</name>
</gene>
<dbReference type="EMBL" id="JMCB01000018">
    <property type="protein sequence ID" value="KFE63190.1"/>
    <property type="molecule type" value="Genomic_DNA"/>
</dbReference>
<proteinExistence type="predicted"/>
<protein>
    <submittedName>
        <fullName evidence="1">Uncharacterized protein</fullName>
    </submittedName>
</protein>
<accession>A0A085W677</accession>
<evidence type="ECO:0000313" key="1">
    <source>
        <dbReference type="EMBL" id="KFE63190.1"/>
    </source>
</evidence>
<sequence>MAQHVAAYMANEAADQVLSRVQPGEMIAILCRRFKVEYQQRLWESVAGSQVSE</sequence>
<name>A0A085W677_9BACT</name>
<keyword evidence="2" id="KW-1185">Reference proteome</keyword>
<organism evidence="1 2">
    <name type="scientific">Hyalangium minutum</name>
    <dbReference type="NCBI Taxonomy" id="394096"/>
    <lineage>
        <taxon>Bacteria</taxon>
        <taxon>Pseudomonadati</taxon>
        <taxon>Myxococcota</taxon>
        <taxon>Myxococcia</taxon>
        <taxon>Myxococcales</taxon>
        <taxon>Cystobacterineae</taxon>
        <taxon>Archangiaceae</taxon>
        <taxon>Hyalangium</taxon>
    </lineage>
</organism>
<reference evidence="1 2" key="1">
    <citation type="submission" date="2014-04" db="EMBL/GenBank/DDBJ databases">
        <title>Genome assembly of Hyalangium minutum DSM 14724.</title>
        <authorList>
            <person name="Sharma G."/>
            <person name="Subramanian S."/>
        </authorList>
    </citation>
    <scope>NUCLEOTIDE SEQUENCE [LARGE SCALE GENOMIC DNA]</scope>
    <source>
        <strain evidence="1 2">DSM 14724</strain>
    </source>
</reference>
<dbReference type="Proteomes" id="UP000028725">
    <property type="component" value="Unassembled WGS sequence"/>
</dbReference>